<dbReference type="InterPro" id="IPR000600">
    <property type="entry name" value="ROK"/>
</dbReference>
<protein>
    <submittedName>
        <fullName evidence="2">ROK family protein</fullName>
        <ecNumber evidence="2">2.7.1.2</ecNumber>
    </submittedName>
</protein>
<dbReference type="EMBL" id="UHED01000001">
    <property type="protein sequence ID" value="SUM82021.1"/>
    <property type="molecule type" value="Genomic_DNA"/>
</dbReference>
<dbReference type="AlphaFoldDB" id="A0A380HJG7"/>
<gene>
    <name evidence="2" type="primary">glkA</name>
    <name evidence="2" type="ORF">NCTC7688_00517</name>
</gene>
<dbReference type="GO" id="GO:0004340">
    <property type="term" value="F:glucokinase activity"/>
    <property type="evidence" value="ECO:0007669"/>
    <property type="project" value="UniProtKB-EC"/>
</dbReference>
<reference evidence="2 3" key="1">
    <citation type="submission" date="2018-06" db="EMBL/GenBank/DDBJ databases">
        <authorList>
            <consortium name="Pathogen Informatics"/>
            <person name="Doyle S."/>
        </authorList>
    </citation>
    <scope>NUCLEOTIDE SEQUENCE [LARGE SCALE GENOMIC DNA]</scope>
    <source>
        <strain evidence="2 3">NCTC7688</strain>
    </source>
</reference>
<dbReference type="Gene3D" id="3.30.420.40">
    <property type="match status" value="2"/>
</dbReference>
<dbReference type="RefSeq" id="WP_115340460.1">
    <property type="nucleotide sequence ID" value="NZ_CP172400.1"/>
</dbReference>
<keyword evidence="2" id="KW-0808">Transferase</keyword>
<proteinExistence type="inferred from homology"/>
<dbReference type="EC" id="2.7.1.2" evidence="2"/>
<name>A0A380HJG7_STASA</name>
<organism evidence="2 3">
    <name type="scientific">Staphylococcus saprophyticus</name>
    <dbReference type="NCBI Taxonomy" id="29385"/>
    <lineage>
        <taxon>Bacteria</taxon>
        <taxon>Bacillati</taxon>
        <taxon>Bacillota</taxon>
        <taxon>Bacilli</taxon>
        <taxon>Bacillales</taxon>
        <taxon>Staphylococcaceae</taxon>
        <taxon>Staphylococcus</taxon>
    </lineage>
</organism>
<comment type="similarity">
    <text evidence="1">Belongs to the ROK (NagC/XylR) family.</text>
</comment>
<evidence type="ECO:0000313" key="2">
    <source>
        <dbReference type="EMBL" id="SUM82021.1"/>
    </source>
</evidence>
<dbReference type="InterPro" id="IPR043129">
    <property type="entry name" value="ATPase_NBD"/>
</dbReference>
<dbReference type="SUPFAM" id="SSF53067">
    <property type="entry name" value="Actin-like ATPase domain"/>
    <property type="match status" value="1"/>
</dbReference>
<dbReference type="Pfam" id="PF00480">
    <property type="entry name" value="ROK"/>
    <property type="match status" value="1"/>
</dbReference>
<dbReference type="Proteomes" id="UP000254707">
    <property type="component" value="Unassembled WGS sequence"/>
</dbReference>
<dbReference type="PANTHER" id="PTHR18964:SF165">
    <property type="entry name" value="BETA-GLUCOSIDE KINASE"/>
    <property type="match status" value="1"/>
</dbReference>
<dbReference type="PANTHER" id="PTHR18964">
    <property type="entry name" value="ROK (REPRESSOR, ORF, KINASE) FAMILY"/>
    <property type="match status" value="1"/>
</dbReference>
<evidence type="ECO:0000256" key="1">
    <source>
        <dbReference type="ARBA" id="ARBA00006479"/>
    </source>
</evidence>
<sequence>MTDYKVAIDIGGTDIKAAVLDNGLNFVDYQKIPTPNNINEYIVDKVYDIVKHFQMTYKLSPLHVGISSAGVIDETNGVVDYTGPTIPNFRGTNFPKLLASLNADVKIYNDVNAALLGELYFHQYDVDNIFCLTLGTGIGGAFYNQTLGLYNGTRHRANEIGYLLYRSEDQLTFEQRASTTALKSLMKSKSFPYSDDVPMLFKLADQDNELALDILNEWSFNVAEGLAQIQIIYDPGLILIGGGISAQDQTLLKYIVPKIQNFLPHEYGHAEIKTTHTKNHASLFGAVSQF</sequence>
<accession>A0A380HJG7</accession>
<evidence type="ECO:0000313" key="3">
    <source>
        <dbReference type="Proteomes" id="UP000254707"/>
    </source>
</evidence>